<protein>
    <submittedName>
        <fullName evidence="2">Uncharacterized protein</fullName>
    </submittedName>
</protein>
<feature type="non-terminal residue" evidence="2">
    <location>
        <position position="147"/>
    </location>
</feature>
<dbReference type="PANTHER" id="PTHR36060:SF1">
    <property type="entry name" value="OS02G0272400 PROTEIN"/>
    <property type="match status" value="1"/>
</dbReference>
<evidence type="ECO:0000313" key="3">
    <source>
        <dbReference type="Proteomes" id="UP000287651"/>
    </source>
</evidence>
<dbReference type="AlphaFoldDB" id="A0A426X1C3"/>
<feature type="transmembrane region" description="Helical" evidence="1">
    <location>
        <begin position="21"/>
        <end position="45"/>
    </location>
</feature>
<reference evidence="2 3" key="1">
    <citation type="journal article" date="2014" name="Agronomy (Basel)">
        <title>A Draft Genome Sequence for Ensete ventricosum, the Drought-Tolerant Tree Against Hunger.</title>
        <authorList>
            <person name="Harrison J."/>
            <person name="Moore K.A."/>
            <person name="Paszkiewicz K."/>
            <person name="Jones T."/>
            <person name="Grant M."/>
            <person name="Ambacheew D."/>
            <person name="Muzemil S."/>
            <person name="Studholme D.J."/>
        </authorList>
    </citation>
    <scope>NUCLEOTIDE SEQUENCE [LARGE SCALE GENOMIC DNA]</scope>
</reference>
<dbReference type="Proteomes" id="UP000287651">
    <property type="component" value="Unassembled WGS sequence"/>
</dbReference>
<dbReference type="PANTHER" id="PTHR36060">
    <property type="entry name" value="OS02G0272400 PROTEIN"/>
    <property type="match status" value="1"/>
</dbReference>
<sequence length="147" mass="16642">MPKREYERLREEERAWGRLQRPLVTSAAAAVGFAVLVAVIVNLSIVFPREASQRPFCRDWKVLQALQLNVSQESELHRYRGAFYLTDQEAVDYYWMVVFVPSAVVFVISVAYLVAGEQCINRYLKSRLAILNGTTHTGAVHTGPLAD</sequence>
<organism evidence="2 3">
    <name type="scientific">Ensete ventricosum</name>
    <name type="common">Abyssinian banana</name>
    <name type="synonym">Musa ensete</name>
    <dbReference type="NCBI Taxonomy" id="4639"/>
    <lineage>
        <taxon>Eukaryota</taxon>
        <taxon>Viridiplantae</taxon>
        <taxon>Streptophyta</taxon>
        <taxon>Embryophyta</taxon>
        <taxon>Tracheophyta</taxon>
        <taxon>Spermatophyta</taxon>
        <taxon>Magnoliopsida</taxon>
        <taxon>Liliopsida</taxon>
        <taxon>Zingiberales</taxon>
        <taxon>Musaceae</taxon>
        <taxon>Ensete</taxon>
    </lineage>
</organism>
<keyword evidence="1" id="KW-0812">Transmembrane</keyword>
<comment type="caution">
    <text evidence="2">The sequence shown here is derived from an EMBL/GenBank/DDBJ whole genome shotgun (WGS) entry which is preliminary data.</text>
</comment>
<keyword evidence="1" id="KW-0472">Membrane</keyword>
<evidence type="ECO:0000256" key="1">
    <source>
        <dbReference type="SAM" id="Phobius"/>
    </source>
</evidence>
<accession>A0A426X1C3</accession>
<gene>
    <name evidence="2" type="ORF">B296_00057014</name>
</gene>
<dbReference type="EMBL" id="AMZH03029485">
    <property type="protein sequence ID" value="RRT33260.1"/>
    <property type="molecule type" value="Genomic_DNA"/>
</dbReference>
<evidence type="ECO:0000313" key="2">
    <source>
        <dbReference type="EMBL" id="RRT33260.1"/>
    </source>
</evidence>
<proteinExistence type="predicted"/>
<feature type="transmembrane region" description="Helical" evidence="1">
    <location>
        <begin position="93"/>
        <end position="115"/>
    </location>
</feature>
<keyword evidence="1" id="KW-1133">Transmembrane helix</keyword>
<name>A0A426X1C3_ENSVE</name>